<dbReference type="GO" id="GO:0030246">
    <property type="term" value="F:carbohydrate binding"/>
    <property type="evidence" value="ECO:0007669"/>
    <property type="project" value="InterPro"/>
</dbReference>
<gene>
    <name evidence="1" type="ORF">CVV64_06205</name>
</gene>
<dbReference type="Proteomes" id="UP000233256">
    <property type="component" value="Unassembled WGS sequence"/>
</dbReference>
<proteinExistence type="predicted"/>
<dbReference type="SUPFAM" id="SSF49464">
    <property type="entry name" value="Carboxypeptidase regulatory domain-like"/>
    <property type="match status" value="3"/>
</dbReference>
<dbReference type="PROSITE" id="PS51257">
    <property type="entry name" value="PROKAR_LIPOPROTEIN"/>
    <property type="match status" value="1"/>
</dbReference>
<reference evidence="1" key="1">
    <citation type="journal article" date="2017" name="ISME J.">
        <title>Potential for microbial H2 and metal transformations associated with novel bacteria and archaea in deep terrestrial subsurface sediments.</title>
        <authorList>
            <person name="Hernsdorf A.W."/>
            <person name="Amano Y."/>
            <person name="Miyakawa K."/>
            <person name="Ise K."/>
            <person name="Suzuki Y."/>
            <person name="Anantharaman K."/>
            <person name="Probst A."/>
            <person name="Burstein D."/>
            <person name="Thomas B.C."/>
            <person name="Banfield J.F."/>
        </authorList>
    </citation>
    <scope>NUCLEOTIDE SEQUENCE [LARGE SCALE GENOMIC DNA]</scope>
    <source>
        <strain evidence="1">HGW-Wallbacteria-1</strain>
    </source>
</reference>
<dbReference type="InterPro" id="IPR013784">
    <property type="entry name" value="Carb-bd-like_fold"/>
</dbReference>
<dbReference type="Gene3D" id="2.60.40.1120">
    <property type="entry name" value="Carboxypeptidase-like, regulatory domain"/>
    <property type="match status" value="3"/>
</dbReference>
<reference evidence="1" key="2">
    <citation type="submission" date="2017-11" db="EMBL/GenBank/DDBJ databases">
        <authorList>
            <person name="Han C.G."/>
        </authorList>
    </citation>
    <scope>NUCLEOTIDE SEQUENCE</scope>
    <source>
        <strain evidence="1">HGW-Wallbacteria-1</strain>
    </source>
</reference>
<dbReference type="Pfam" id="PF13620">
    <property type="entry name" value="CarboxypepD_reg"/>
    <property type="match status" value="1"/>
</dbReference>
<organism evidence="1">
    <name type="scientific">Candidatus Wallbacteria bacterium HGW-Wallbacteria-1</name>
    <dbReference type="NCBI Taxonomy" id="2013854"/>
    <lineage>
        <taxon>Bacteria</taxon>
        <taxon>Candidatus Walliibacteriota</taxon>
    </lineage>
</organism>
<dbReference type="InterPro" id="IPR008969">
    <property type="entry name" value="CarboxyPept-like_regulatory"/>
</dbReference>
<dbReference type="EMBL" id="PGXC01000003">
    <property type="protein sequence ID" value="PKK91357.1"/>
    <property type="molecule type" value="Genomic_DNA"/>
</dbReference>
<evidence type="ECO:0008006" key="2">
    <source>
        <dbReference type="Google" id="ProtNLM"/>
    </source>
</evidence>
<dbReference type="SUPFAM" id="SSF49452">
    <property type="entry name" value="Starch-binding domain-like"/>
    <property type="match status" value="1"/>
</dbReference>
<evidence type="ECO:0000313" key="1">
    <source>
        <dbReference type="EMBL" id="PKK91357.1"/>
    </source>
</evidence>
<sequence>MFRTLTEILTVIMVLLFLPTLLGGCNSNVDAGAGDSIVTGFISGLSADRGDVVSLGGRVTDLSTGEPISGARVSFEGVPEVFTDSRGYYSMSGILLTALLPAATTTTATATTATAIVKTLKITLMVSAENHTGQSRLLTLSGGSSLNQDFILTAIPPAALQGMVTDSGTNAGLEGVKVTIDGAQITSTDGVEDGIPGAFRFQNLSSGFHYVGFKLQGYVDKAMGVTLESGSNRLEVAMSPLAGEKSDLTGMVRDSRQGGPISGATVQIGTSSALTGDGSSSSLEGVFTIEGLTPGSMFAVVRATGFQTLVTGITVEKGVNLKDFTLTPDTFNTSVRGVLVGTAINSLGKLTSGVEVTVGAYFEDPREYRSVTGTDGWYTIRDIPTGTYVVSARVTGSTLEADLVKTLTISEGVNIMNLVFGEGTTK</sequence>
<comment type="caution">
    <text evidence="1">The sequence shown here is derived from an EMBL/GenBank/DDBJ whole genome shotgun (WGS) entry which is preliminary data.</text>
</comment>
<protein>
    <recommendedName>
        <fullName evidence="2">Carboxypeptidase regulatory-like domain-containing protein</fullName>
    </recommendedName>
</protein>
<dbReference type="AlphaFoldDB" id="A0A2N1PSP0"/>
<accession>A0A2N1PSP0</accession>
<name>A0A2N1PSP0_9BACT</name>